<evidence type="ECO:0000313" key="1">
    <source>
        <dbReference type="EMBL" id="AEH81200.1"/>
    </source>
</evidence>
<keyword evidence="1" id="KW-0614">Plasmid</keyword>
<organism evidence="1 2">
    <name type="scientific">Sinorhizobium meliloti (strain SM11)</name>
    <dbReference type="NCBI Taxonomy" id="707241"/>
    <lineage>
        <taxon>Bacteria</taxon>
        <taxon>Pseudomonadati</taxon>
        <taxon>Pseudomonadota</taxon>
        <taxon>Alphaproteobacteria</taxon>
        <taxon>Hyphomicrobiales</taxon>
        <taxon>Rhizobiaceae</taxon>
        <taxon>Sinorhizobium/Ensifer group</taxon>
        <taxon>Sinorhizobium</taxon>
    </lineage>
</organism>
<sequence length="87" mass="9252">MLLSSSNMLNQILWGLATLVASVRKRGYHFTIDDANNCTARSDAFVEGEISGQNQSNGTTVIATVAIEVVLVVAGTVTLKRTSTPII</sequence>
<dbReference type="AlphaFoldDB" id="F7XB97"/>
<dbReference type="HOGENOM" id="CLU_2587868_0_0_5"/>
<protein>
    <submittedName>
        <fullName evidence="1">Uncharacterized protein</fullName>
    </submittedName>
</protein>
<dbReference type="KEGG" id="smx:SM11_pC0127"/>
<reference evidence="1 2" key="1">
    <citation type="journal article" date="2011" name="J. Biotechnol.">
        <title>The complete genome sequence of the dominant Sinorhizobium meliloti field isolate SM11 extends the S. meliloti pan-genome.</title>
        <authorList>
            <person name="Schneiker-Bekel S."/>
            <person name="Wibberg D."/>
            <person name="Bekel T."/>
            <person name="Blom J."/>
            <person name="Linke B."/>
            <person name="Neuweger H."/>
            <person name="Stiens M."/>
            <person name="Vorholter F.J."/>
            <person name="Weidner S."/>
            <person name="Goesmann A."/>
            <person name="Puhler A."/>
            <person name="Schluter A."/>
        </authorList>
    </citation>
    <scope>NUCLEOTIDE SEQUENCE [LARGE SCALE GENOMIC DNA]</scope>
    <source>
        <strain evidence="1 2">SM11</strain>
        <plasmid evidence="2">pSmeSM11c</plasmid>
    </source>
</reference>
<evidence type="ECO:0000313" key="2">
    <source>
        <dbReference type="Proteomes" id="UP000009045"/>
    </source>
</evidence>
<dbReference type="EMBL" id="CP001831">
    <property type="protein sequence ID" value="AEH81200.1"/>
    <property type="molecule type" value="Genomic_DNA"/>
</dbReference>
<accession>F7XB97</accession>
<dbReference type="Proteomes" id="UP000009045">
    <property type="component" value="Plasmid pSmeSM11c"/>
</dbReference>
<gene>
    <name evidence="1" type="ordered locus">SM11_pC0127</name>
</gene>
<geneLocation type="plasmid" evidence="1 2">
    <name>pSmeSM11c</name>
</geneLocation>
<name>F7XB97_SINMM</name>
<proteinExistence type="predicted"/>